<evidence type="ECO:0000256" key="2">
    <source>
        <dbReference type="ARBA" id="ARBA00003852"/>
    </source>
</evidence>
<dbReference type="SFLD" id="SFLDG01066">
    <property type="entry name" value="organic_radical-activating_enz"/>
    <property type="match status" value="1"/>
</dbReference>
<keyword evidence="7" id="KW-0479">Metal-binding</keyword>
<keyword evidence="9" id="KW-0408">Iron</keyword>
<keyword evidence="5" id="KW-0004">4Fe-4S</keyword>
<dbReference type="SFLD" id="SFLDF00299">
    <property type="entry name" value="anaerobic_ribonucleoside-triph"/>
    <property type="match status" value="1"/>
</dbReference>
<dbReference type="GO" id="GO:0051539">
    <property type="term" value="F:4 iron, 4 sulfur cluster binding"/>
    <property type="evidence" value="ECO:0007669"/>
    <property type="project" value="UniProtKB-KW"/>
</dbReference>
<protein>
    <recommendedName>
        <fullName evidence="4 12">Anaerobic ribonucleoside-triphosphate reductase-activating protein</fullName>
        <ecNumber evidence="12">1.97.1.-</ecNumber>
    </recommendedName>
</protein>
<evidence type="ECO:0000256" key="5">
    <source>
        <dbReference type="ARBA" id="ARBA00022485"/>
    </source>
</evidence>
<evidence type="ECO:0000256" key="10">
    <source>
        <dbReference type="ARBA" id="ARBA00023014"/>
    </source>
</evidence>
<dbReference type="GO" id="GO:0004748">
    <property type="term" value="F:ribonucleoside-diphosphate reductase activity, thioredoxin disulfide as acceptor"/>
    <property type="evidence" value="ECO:0007669"/>
    <property type="project" value="TreeGrafter"/>
</dbReference>
<dbReference type="KEGG" id="ccel:CCDG5_1810"/>
<organism evidence="14 15">
    <name type="scientific">[Clostridium] cellulosi</name>
    <dbReference type="NCBI Taxonomy" id="29343"/>
    <lineage>
        <taxon>Bacteria</taxon>
        <taxon>Bacillati</taxon>
        <taxon>Bacillota</taxon>
        <taxon>Clostridia</taxon>
        <taxon>Eubacteriales</taxon>
        <taxon>Oscillospiraceae</taxon>
        <taxon>Oscillospiraceae incertae sedis</taxon>
    </lineage>
</organism>
<dbReference type="PATRIC" id="fig|29343.3.peg.1900"/>
<dbReference type="SUPFAM" id="SSF102114">
    <property type="entry name" value="Radical SAM enzymes"/>
    <property type="match status" value="1"/>
</dbReference>
<dbReference type="Gene3D" id="3.20.20.70">
    <property type="entry name" value="Aldolase class I"/>
    <property type="match status" value="1"/>
</dbReference>
<gene>
    <name evidence="14" type="ORF">CCDG5_1810</name>
</gene>
<keyword evidence="15" id="KW-1185">Reference proteome</keyword>
<proteinExistence type="inferred from homology"/>
<accession>A0A078KR86</accession>
<dbReference type="PROSITE" id="PS51918">
    <property type="entry name" value="RADICAL_SAM"/>
    <property type="match status" value="1"/>
</dbReference>
<dbReference type="InterPro" id="IPR034457">
    <property type="entry name" value="Organic_radical-activating"/>
</dbReference>
<keyword evidence="8 12" id="KW-0560">Oxidoreductase</keyword>
<keyword evidence="6" id="KW-0949">S-adenosyl-L-methionine</keyword>
<dbReference type="InterPro" id="IPR058240">
    <property type="entry name" value="rSAM_sf"/>
</dbReference>
<dbReference type="PANTHER" id="PTHR30352:SF2">
    <property type="entry name" value="ANAEROBIC RIBONUCLEOSIDE-TRIPHOSPHATE REDUCTASE-ACTIVATING PROTEIN"/>
    <property type="match status" value="1"/>
</dbReference>
<dbReference type="InterPro" id="IPR001989">
    <property type="entry name" value="Radical_activat_CS"/>
</dbReference>
<evidence type="ECO:0000256" key="4">
    <source>
        <dbReference type="ARBA" id="ARBA00014281"/>
    </source>
</evidence>
<name>A0A078KR86_9FIRM</name>
<dbReference type="PIRSF" id="PIRSF000368">
    <property type="entry name" value="NrdG"/>
    <property type="match status" value="1"/>
</dbReference>
<feature type="domain" description="Radical SAM core" evidence="13">
    <location>
        <begin position="15"/>
        <end position="168"/>
    </location>
</feature>
<sequence>MSELNISGIIRESIVDGPGIRFVVFAQGCPHHCRDCHNPQTWPFSGGKKVTPERIVSEIKKDPLLTGVTLSGGEPFCQPKAMAEIARLTHEAGLDVVTFTGYLFEHLVEKAKEDDAVRDLLNETDVLVDGPFIASLKSYDLKFRGSSNQRAIDVKKSLDEGKVITVWE</sequence>
<evidence type="ECO:0000256" key="7">
    <source>
        <dbReference type="ARBA" id="ARBA00022723"/>
    </source>
</evidence>
<dbReference type="OrthoDB" id="9782387at2"/>
<reference evidence="15" key="1">
    <citation type="submission" date="2014-07" db="EMBL/GenBank/DDBJ databases">
        <authorList>
            <person name="Wibberg D."/>
        </authorList>
    </citation>
    <scope>NUCLEOTIDE SEQUENCE [LARGE SCALE GENOMIC DNA]</scope>
    <source>
        <strain evidence="15">DG5</strain>
    </source>
</reference>
<comment type="function">
    <text evidence="2 12">Activation of anaerobic ribonucleoside-triphosphate reductase under anaerobic conditions by generation of an organic free radical, using S-adenosylmethionine and reduced flavodoxin as cosubstrates to produce 5'-deoxy-adenosine.</text>
</comment>
<dbReference type="EC" id="1.97.1.-" evidence="12"/>
<evidence type="ECO:0000256" key="9">
    <source>
        <dbReference type="ARBA" id="ARBA00023004"/>
    </source>
</evidence>
<dbReference type="Pfam" id="PF13353">
    <property type="entry name" value="Fer4_12"/>
    <property type="match status" value="1"/>
</dbReference>
<evidence type="ECO:0000256" key="1">
    <source>
        <dbReference type="ARBA" id="ARBA00001966"/>
    </source>
</evidence>
<dbReference type="Proteomes" id="UP000032431">
    <property type="component" value="Chromosome I"/>
</dbReference>
<evidence type="ECO:0000256" key="3">
    <source>
        <dbReference type="ARBA" id="ARBA00009777"/>
    </source>
</evidence>
<dbReference type="GO" id="GO:0043365">
    <property type="term" value="F:[formate-C-acetyltransferase]-activating enzyme activity"/>
    <property type="evidence" value="ECO:0007669"/>
    <property type="project" value="InterPro"/>
</dbReference>
<dbReference type="NCBIfam" id="TIGR02491">
    <property type="entry name" value="NrdG"/>
    <property type="match status" value="1"/>
</dbReference>
<evidence type="ECO:0000259" key="13">
    <source>
        <dbReference type="PROSITE" id="PS51918"/>
    </source>
</evidence>
<comment type="cofactor">
    <cofactor evidence="1">
        <name>[4Fe-4S] cluster</name>
        <dbReference type="ChEBI" id="CHEBI:49883"/>
    </cofactor>
</comment>
<dbReference type="HOGENOM" id="CLU_089926_0_0_9"/>
<dbReference type="InterPro" id="IPR013785">
    <property type="entry name" value="Aldolase_TIM"/>
</dbReference>
<dbReference type="SFLD" id="SFLDS00029">
    <property type="entry name" value="Radical_SAM"/>
    <property type="match status" value="1"/>
</dbReference>
<dbReference type="InterPro" id="IPR012837">
    <property type="entry name" value="NrdG"/>
</dbReference>
<comment type="similarity">
    <text evidence="3 12">Belongs to the organic radical-activating enzymes family.</text>
</comment>
<dbReference type="SFLD" id="SFLDG01063">
    <property type="entry name" value="activating_enzymes__group_1"/>
    <property type="match status" value="1"/>
</dbReference>
<evidence type="ECO:0000256" key="6">
    <source>
        <dbReference type="ARBA" id="ARBA00022691"/>
    </source>
</evidence>
<dbReference type="EMBL" id="LM995447">
    <property type="protein sequence ID" value="CDZ24908.1"/>
    <property type="molecule type" value="Genomic_DNA"/>
</dbReference>
<evidence type="ECO:0000256" key="12">
    <source>
        <dbReference type="PIRNR" id="PIRNR000368"/>
    </source>
</evidence>
<comment type="catalytic activity">
    <reaction evidence="11">
        <text>glycyl-[protein] + reduced [flavodoxin] + S-adenosyl-L-methionine = glycin-2-yl radical-[protein] + semiquinone [flavodoxin] + 5'-deoxyadenosine + L-methionine + H(+)</text>
        <dbReference type="Rhea" id="RHEA:61976"/>
        <dbReference type="Rhea" id="RHEA-COMP:10622"/>
        <dbReference type="Rhea" id="RHEA-COMP:14480"/>
        <dbReference type="Rhea" id="RHEA-COMP:15993"/>
        <dbReference type="Rhea" id="RHEA-COMP:15994"/>
        <dbReference type="ChEBI" id="CHEBI:15378"/>
        <dbReference type="ChEBI" id="CHEBI:17319"/>
        <dbReference type="ChEBI" id="CHEBI:29947"/>
        <dbReference type="ChEBI" id="CHEBI:32722"/>
        <dbReference type="ChEBI" id="CHEBI:57618"/>
        <dbReference type="ChEBI" id="CHEBI:57844"/>
        <dbReference type="ChEBI" id="CHEBI:59789"/>
        <dbReference type="ChEBI" id="CHEBI:140311"/>
    </reaction>
</comment>
<dbReference type="PROSITE" id="PS01087">
    <property type="entry name" value="RADICAL_ACTIVATING"/>
    <property type="match status" value="1"/>
</dbReference>
<evidence type="ECO:0000313" key="15">
    <source>
        <dbReference type="Proteomes" id="UP000032431"/>
    </source>
</evidence>
<dbReference type="InterPro" id="IPR007197">
    <property type="entry name" value="rSAM"/>
</dbReference>
<keyword evidence="10" id="KW-0411">Iron-sulfur</keyword>
<evidence type="ECO:0000313" key="14">
    <source>
        <dbReference type="EMBL" id="CDZ24908.1"/>
    </source>
</evidence>
<evidence type="ECO:0000256" key="8">
    <source>
        <dbReference type="ARBA" id="ARBA00023002"/>
    </source>
</evidence>
<dbReference type="STRING" id="29343.CCDG5_1810"/>
<dbReference type="CDD" id="cd01335">
    <property type="entry name" value="Radical_SAM"/>
    <property type="match status" value="1"/>
</dbReference>
<dbReference type="GO" id="GO:0046872">
    <property type="term" value="F:metal ion binding"/>
    <property type="evidence" value="ECO:0007669"/>
    <property type="project" value="UniProtKB-KW"/>
</dbReference>
<dbReference type="PANTHER" id="PTHR30352">
    <property type="entry name" value="PYRUVATE FORMATE-LYASE-ACTIVATING ENZYME"/>
    <property type="match status" value="1"/>
</dbReference>
<dbReference type="AlphaFoldDB" id="A0A078KR86"/>
<evidence type="ECO:0000256" key="11">
    <source>
        <dbReference type="ARBA" id="ARBA00047365"/>
    </source>
</evidence>